<evidence type="ECO:0000313" key="2">
    <source>
        <dbReference type="EMBL" id="MCL6274768.1"/>
    </source>
</evidence>
<comment type="caution">
    <text evidence="2">The sequence shown here is derived from an EMBL/GenBank/DDBJ whole genome shotgun (WGS) entry which is preliminary data.</text>
</comment>
<organism evidence="2 3">
    <name type="scientific">Flagellimonas spongiicola</name>
    <dbReference type="NCBI Taxonomy" id="2942208"/>
    <lineage>
        <taxon>Bacteria</taxon>
        <taxon>Pseudomonadati</taxon>
        <taxon>Bacteroidota</taxon>
        <taxon>Flavobacteriia</taxon>
        <taxon>Flavobacteriales</taxon>
        <taxon>Flavobacteriaceae</taxon>
        <taxon>Flagellimonas</taxon>
    </lineage>
</organism>
<accession>A0ABT0PWB4</accession>
<feature type="signal peptide" evidence="1">
    <location>
        <begin position="1"/>
        <end position="18"/>
    </location>
</feature>
<proteinExistence type="predicted"/>
<sequence length="214" mass="24419">MKKSLALILFFIVSSTRAEFVSMDILTMTLKADSIVAGEITCVDNLVYELEVSQSIGQIDGVITIRKFNDWACAVRWTDYFVGEQLLAFLVKDKNGFRALGAGNEGELPILKNNVYPSLMCWSFDYGQLKKLSPHQGLEKTDSIYHMGIEVNLGFLWRYLDCITNCFEASSYQFSRVKSAHWTCSEKKVLELRNSNKLIDLTFEKYPHITKDVN</sequence>
<gene>
    <name evidence="2" type="ORF">M3P19_12170</name>
</gene>
<evidence type="ECO:0000313" key="3">
    <source>
        <dbReference type="Proteomes" id="UP001203607"/>
    </source>
</evidence>
<dbReference type="RefSeq" id="WP_249657955.1">
    <property type="nucleotide sequence ID" value="NZ_JAMFMA010000003.1"/>
</dbReference>
<keyword evidence="3" id="KW-1185">Reference proteome</keyword>
<protein>
    <submittedName>
        <fullName evidence="2">Uncharacterized protein</fullName>
    </submittedName>
</protein>
<dbReference type="Proteomes" id="UP001203607">
    <property type="component" value="Unassembled WGS sequence"/>
</dbReference>
<name>A0ABT0PWB4_9FLAO</name>
<keyword evidence="1" id="KW-0732">Signal</keyword>
<feature type="chain" id="PRO_5047489680" evidence="1">
    <location>
        <begin position="19"/>
        <end position="214"/>
    </location>
</feature>
<dbReference type="EMBL" id="JAMFMA010000003">
    <property type="protein sequence ID" value="MCL6274768.1"/>
    <property type="molecule type" value="Genomic_DNA"/>
</dbReference>
<reference evidence="2 3" key="1">
    <citation type="submission" date="2022-05" db="EMBL/GenBank/DDBJ databases">
        <authorList>
            <person name="Park J.-S."/>
        </authorList>
    </citation>
    <scope>NUCLEOTIDE SEQUENCE [LARGE SCALE GENOMIC DNA]</scope>
    <source>
        <strain evidence="2 3">2012CJ35-5</strain>
    </source>
</reference>
<evidence type="ECO:0000256" key="1">
    <source>
        <dbReference type="SAM" id="SignalP"/>
    </source>
</evidence>